<reference evidence="1 4" key="2">
    <citation type="submission" date="2019-07" db="EMBL/GenBank/DDBJ databases">
        <title>Whole genome shotgun sequence of Halolactibacillus miurensis NBRC 100873.</title>
        <authorList>
            <person name="Hosoyama A."/>
            <person name="Uohara A."/>
            <person name="Ohji S."/>
            <person name="Ichikawa N."/>
        </authorList>
    </citation>
    <scope>NUCLEOTIDE SEQUENCE [LARGE SCALE GENOMIC DNA]</scope>
    <source>
        <strain evidence="1 4">NBRC 100873</strain>
    </source>
</reference>
<dbReference type="InterPro" id="IPR016541">
    <property type="entry name" value="UCP008505"/>
</dbReference>
<evidence type="ECO:0000313" key="1">
    <source>
        <dbReference type="EMBL" id="GEM05954.1"/>
    </source>
</evidence>
<organism evidence="2 3">
    <name type="scientific">Halolactibacillus miurensis</name>
    <dbReference type="NCBI Taxonomy" id="306541"/>
    <lineage>
        <taxon>Bacteria</taxon>
        <taxon>Bacillati</taxon>
        <taxon>Bacillota</taxon>
        <taxon>Bacilli</taxon>
        <taxon>Bacillales</taxon>
        <taxon>Bacillaceae</taxon>
        <taxon>Halolactibacillus</taxon>
    </lineage>
</organism>
<dbReference type="Proteomes" id="UP000321773">
    <property type="component" value="Unassembled WGS sequence"/>
</dbReference>
<dbReference type="STRING" id="306541.SAMN05421668_1219"/>
<evidence type="ECO:0000313" key="2">
    <source>
        <dbReference type="EMBL" id="SFS95584.1"/>
    </source>
</evidence>
<evidence type="ECO:0000313" key="3">
    <source>
        <dbReference type="Proteomes" id="UP000199139"/>
    </source>
</evidence>
<reference evidence="2 3" key="1">
    <citation type="submission" date="2016-10" db="EMBL/GenBank/DDBJ databases">
        <authorList>
            <person name="de Groot N.N."/>
        </authorList>
    </citation>
    <scope>NUCLEOTIDE SEQUENCE [LARGE SCALE GENOMIC DNA]</scope>
    <source>
        <strain evidence="2 3">DSM 17074</strain>
    </source>
</reference>
<dbReference type="OrthoDB" id="3231195at2"/>
<keyword evidence="4" id="KW-1185">Reference proteome</keyword>
<gene>
    <name evidence="1" type="ORF">HMI01_29420</name>
    <name evidence="2" type="ORF">SAMN05421668_1219</name>
</gene>
<evidence type="ECO:0000313" key="4">
    <source>
        <dbReference type="Proteomes" id="UP000321773"/>
    </source>
</evidence>
<dbReference type="Pfam" id="PF14367">
    <property type="entry name" value="DUF4411"/>
    <property type="match status" value="1"/>
</dbReference>
<dbReference type="InterPro" id="IPR029060">
    <property type="entry name" value="PIN-like_dom_sf"/>
</dbReference>
<protein>
    <recommendedName>
        <fullName evidence="5">PIN domain-containing protein</fullName>
    </recommendedName>
</protein>
<dbReference type="RefSeq" id="WP_089854902.1">
    <property type="nucleotide sequence ID" value="NZ_BJWJ01000069.1"/>
</dbReference>
<dbReference type="EMBL" id="BJWJ01000069">
    <property type="protein sequence ID" value="GEM05954.1"/>
    <property type="molecule type" value="Genomic_DNA"/>
</dbReference>
<dbReference type="AlphaFoldDB" id="A0A1I6U2G4"/>
<proteinExistence type="predicted"/>
<name>A0A1I6U2G4_9BACI</name>
<dbReference type="SUPFAM" id="SSF88723">
    <property type="entry name" value="PIN domain-like"/>
    <property type="match status" value="1"/>
</dbReference>
<accession>A0A1I6U2G4</accession>
<dbReference type="Proteomes" id="UP000199139">
    <property type="component" value="Unassembled WGS sequence"/>
</dbReference>
<evidence type="ECO:0008006" key="5">
    <source>
        <dbReference type="Google" id="ProtNLM"/>
    </source>
</evidence>
<sequence>MKTYLVDSNSLISPYRTFYQFDLVPSFWGWFKQTYDQSILLVDRVRDELCHVKDKHKPKDELQVWVENNCLDKGKIIHPNSDDDILIEYQNVLRHIASSPFYTEKSFHEWADNQKADPWLIAIAKANDYTIVTMEESNRNLNANNPTSKEPRIPDVCKDLNVECINLYDLMREVKCTI</sequence>
<dbReference type="PIRSF" id="PIRSF008505">
    <property type="entry name" value="UCP008505"/>
    <property type="match status" value="1"/>
</dbReference>
<dbReference type="EMBL" id="FPAI01000021">
    <property type="protein sequence ID" value="SFS95584.1"/>
    <property type="molecule type" value="Genomic_DNA"/>
</dbReference>